<protein>
    <recommendedName>
        <fullName evidence="5">CHCH domain-containing protein</fullName>
    </recommendedName>
</protein>
<dbReference type="PANTHER" id="PTHR48236">
    <property type="entry name" value="COX19-LIKE CHCH FAMILY PROTEIN"/>
    <property type="match status" value="1"/>
</dbReference>
<accession>A0A9Q0J7J7</accession>
<keyword evidence="2" id="KW-0472">Membrane</keyword>
<dbReference type="Proteomes" id="UP001141552">
    <property type="component" value="Unassembled WGS sequence"/>
</dbReference>
<proteinExistence type="predicted"/>
<evidence type="ECO:0008006" key="5">
    <source>
        <dbReference type="Google" id="ProtNLM"/>
    </source>
</evidence>
<dbReference type="AlphaFoldDB" id="A0A9Q0J7J7"/>
<reference evidence="3" key="1">
    <citation type="submission" date="2022-02" db="EMBL/GenBank/DDBJ databases">
        <authorList>
            <person name="Henning P.M."/>
            <person name="McCubbin A.G."/>
            <person name="Shore J.S."/>
        </authorList>
    </citation>
    <scope>NUCLEOTIDE SEQUENCE</scope>
    <source>
        <strain evidence="3">F60SS</strain>
        <tissue evidence="3">Leaves</tissue>
    </source>
</reference>
<sequence>MSLPVPPNQGDQSAPLHSSEADDDNVKQLKQCSSVYLSLQDCLIDSNRDWKACQKGLLFAPFLTSSAATLALFALHYI</sequence>
<feature type="region of interest" description="Disordered" evidence="1">
    <location>
        <begin position="1"/>
        <end position="23"/>
    </location>
</feature>
<feature type="transmembrane region" description="Helical" evidence="2">
    <location>
        <begin position="57"/>
        <end position="77"/>
    </location>
</feature>
<dbReference type="OrthoDB" id="5586401at2759"/>
<evidence type="ECO:0000313" key="3">
    <source>
        <dbReference type="EMBL" id="KAJ4832426.1"/>
    </source>
</evidence>
<evidence type="ECO:0000256" key="2">
    <source>
        <dbReference type="SAM" id="Phobius"/>
    </source>
</evidence>
<gene>
    <name evidence="3" type="ORF">Tsubulata_028482</name>
</gene>
<evidence type="ECO:0000313" key="4">
    <source>
        <dbReference type="Proteomes" id="UP001141552"/>
    </source>
</evidence>
<reference evidence="3" key="2">
    <citation type="journal article" date="2023" name="Plants (Basel)">
        <title>Annotation of the Turnera subulata (Passifloraceae) Draft Genome Reveals the S-Locus Evolved after the Divergence of Turneroideae from Passifloroideae in a Stepwise Manner.</title>
        <authorList>
            <person name="Henning P.M."/>
            <person name="Roalson E.H."/>
            <person name="Mir W."/>
            <person name="McCubbin A.G."/>
            <person name="Shore J.S."/>
        </authorList>
    </citation>
    <scope>NUCLEOTIDE SEQUENCE</scope>
    <source>
        <strain evidence="3">F60SS</strain>
    </source>
</reference>
<keyword evidence="2" id="KW-0812">Transmembrane</keyword>
<keyword evidence="4" id="KW-1185">Reference proteome</keyword>
<keyword evidence="2" id="KW-1133">Transmembrane helix</keyword>
<comment type="caution">
    <text evidence="3">The sequence shown here is derived from an EMBL/GenBank/DDBJ whole genome shotgun (WGS) entry which is preliminary data.</text>
</comment>
<name>A0A9Q0J7J7_9ROSI</name>
<dbReference type="PANTHER" id="PTHR48236:SF1">
    <property type="entry name" value="COX19-LIKE CHCH FAMILY PROTEIN"/>
    <property type="match status" value="1"/>
</dbReference>
<organism evidence="3 4">
    <name type="scientific">Turnera subulata</name>
    <dbReference type="NCBI Taxonomy" id="218843"/>
    <lineage>
        <taxon>Eukaryota</taxon>
        <taxon>Viridiplantae</taxon>
        <taxon>Streptophyta</taxon>
        <taxon>Embryophyta</taxon>
        <taxon>Tracheophyta</taxon>
        <taxon>Spermatophyta</taxon>
        <taxon>Magnoliopsida</taxon>
        <taxon>eudicotyledons</taxon>
        <taxon>Gunneridae</taxon>
        <taxon>Pentapetalae</taxon>
        <taxon>rosids</taxon>
        <taxon>fabids</taxon>
        <taxon>Malpighiales</taxon>
        <taxon>Passifloraceae</taxon>
        <taxon>Turnera</taxon>
    </lineage>
</organism>
<dbReference type="EMBL" id="JAKUCV010005134">
    <property type="protein sequence ID" value="KAJ4832426.1"/>
    <property type="molecule type" value="Genomic_DNA"/>
</dbReference>
<evidence type="ECO:0000256" key="1">
    <source>
        <dbReference type="SAM" id="MobiDB-lite"/>
    </source>
</evidence>